<feature type="chain" id="PRO_5041286037" description="Secreted protein" evidence="1">
    <location>
        <begin position="37"/>
        <end position="87"/>
    </location>
</feature>
<keyword evidence="3" id="KW-1185">Reference proteome</keyword>
<evidence type="ECO:0000313" key="2">
    <source>
        <dbReference type="EMBL" id="KAK0491945.1"/>
    </source>
</evidence>
<gene>
    <name evidence="2" type="ORF">EDD18DRAFT_530054</name>
</gene>
<evidence type="ECO:0008006" key="4">
    <source>
        <dbReference type="Google" id="ProtNLM"/>
    </source>
</evidence>
<feature type="signal peptide" evidence="1">
    <location>
        <begin position="1"/>
        <end position="36"/>
    </location>
</feature>
<dbReference type="EMBL" id="JAUEPU010000032">
    <property type="protein sequence ID" value="KAK0491945.1"/>
    <property type="molecule type" value="Genomic_DNA"/>
</dbReference>
<organism evidence="2 3">
    <name type="scientific">Armillaria luteobubalina</name>
    <dbReference type="NCBI Taxonomy" id="153913"/>
    <lineage>
        <taxon>Eukaryota</taxon>
        <taxon>Fungi</taxon>
        <taxon>Dikarya</taxon>
        <taxon>Basidiomycota</taxon>
        <taxon>Agaricomycotina</taxon>
        <taxon>Agaricomycetes</taxon>
        <taxon>Agaricomycetidae</taxon>
        <taxon>Agaricales</taxon>
        <taxon>Marasmiineae</taxon>
        <taxon>Physalacriaceae</taxon>
        <taxon>Armillaria</taxon>
    </lineage>
</organism>
<comment type="caution">
    <text evidence="2">The sequence shown here is derived from an EMBL/GenBank/DDBJ whole genome shotgun (WGS) entry which is preliminary data.</text>
</comment>
<keyword evidence="1" id="KW-0732">Signal</keyword>
<accession>A0AA39PXR5</accession>
<name>A0AA39PXR5_9AGAR</name>
<protein>
    <recommendedName>
        <fullName evidence="4">Secreted protein</fullName>
    </recommendedName>
</protein>
<dbReference type="Proteomes" id="UP001175228">
    <property type="component" value="Unassembled WGS sequence"/>
</dbReference>
<reference evidence="2" key="1">
    <citation type="submission" date="2023-06" db="EMBL/GenBank/DDBJ databases">
        <authorList>
            <consortium name="Lawrence Berkeley National Laboratory"/>
            <person name="Ahrendt S."/>
            <person name="Sahu N."/>
            <person name="Indic B."/>
            <person name="Wong-Bajracharya J."/>
            <person name="Merenyi Z."/>
            <person name="Ke H.-M."/>
            <person name="Monk M."/>
            <person name="Kocsube S."/>
            <person name="Drula E."/>
            <person name="Lipzen A."/>
            <person name="Balint B."/>
            <person name="Henrissat B."/>
            <person name="Andreopoulos B."/>
            <person name="Martin F.M."/>
            <person name="Harder C.B."/>
            <person name="Rigling D."/>
            <person name="Ford K.L."/>
            <person name="Foster G.D."/>
            <person name="Pangilinan J."/>
            <person name="Papanicolaou A."/>
            <person name="Barry K."/>
            <person name="LaButti K."/>
            <person name="Viragh M."/>
            <person name="Koriabine M."/>
            <person name="Yan M."/>
            <person name="Riley R."/>
            <person name="Champramary S."/>
            <person name="Plett K.L."/>
            <person name="Tsai I.J."/>
            <person name="Slot J."/>
            <person name="Sipos G."/>
            <person name="Plett J."/>
            <person name="Nagy L.G."/>
            <person name="Grigoriev I.V."/>
        </authorList>
    </citation>
    <scope>NUCLEOTIDE SEQUENCE</scope>
    <source>
        <strain evidence="2">HWK02</strain>
    </source>
</reference>
<evidence type="ECO:0000256" key="1">
    <source>
        <dbReference type="SAM" id="SignalP"/>
    </source>
</evidence>
<evidence type="ECO:0000313" key="3">
    <source>
        <dbReference type="Proteomes" id="UP001175228"/>
    </source>
</evidence>
<proteinExistence type="predicted"/>
<sequence length="87" mass="9253">MLFSPSAITVPLSLFFILRNHSLLLLFCVSYTPSSCLQGGPFKCGFTDSGGTFASAKFDATDIAHLLPISPPGIFSTQHLSVIWCGG</sequence>
<dbReference type="AlphaFoldDB" id="A0AA39PXR5"/>